<organism evidence="2 3">
    <name type="scientific">Tetrapyrgos nigripes</name>
    <dbReference type="NCBI Taxonomy" id="182062"/>
    <lineage>
        <taxon>Eukaryota</taxon>
        <taxon>Fungi</taxon>
        <taxon>Dikarya</taxon>
        <taxon>Basidiomycota</taxon>
        <taxon>Agaricomycotina</taxon>
        <taxon>Agaricomycetes</taxon>
        <taxon>Agaricomycetidae</taxon>
        <taxon>Agaricales</taxon>
        <taxon>Marasmiineae</taxon>
        <taxon>Marasmiaceae</taxon>
        <taxon>Tetrapyrgos</taxon>
    </lineage>
</organism>
<comment type="caution">
    <text evidence="2">The sequence shown here is derived from an EMBL/GenBank/DDBJ whole genome shotgun (WGS) entry which is preliminary data.</text>
</comment>
<feature type="region of interest" description="Disordered" evidence="1">
    <location>
        <begin position="1"/>
        <end position="77"/>
    </location>
</feature>
<dbReference type="OrthoDB" id="3366674at2759"/>
<evidence type="ECO:0000256" key="1">
    <source>
        <dbReference type="SAM" id="MobiDB-lite"/>
    </source>
</evidence>
<sequence length="283" mass="30687">MDEPSNKENQEPSAGAPDPVTPAPKKRGGRPHGSKNKPKDPSQLKATPKKKTTNNSPKTAEKPKTPRPRAVYSAANDKTMVGELLEQKWEGNNTDNGGWKGKAITAVVLALAGSEVESGGAPKSDQSLKGEFNIFRTLAEKSGWGGDEENQCVEASDEQWEALAQVDARLTSYWGKSFLVYLEMMELLDTTTTSSSEDESKKDATPAPKKSLKHKASALADTPGPKLGRPMSDVASAMKGDSDDSFKESKKWACELDGDFAELLVNTDDIELHTKILKLKLQE</sequence>
<feature type="compositionally biased region" description="Basic and acidic residues" evidence="1">
    <location>
        <begin position="1"/>
        <end position="10"/>
    </location>
</feature>
<reference evidence="2 3" key="1">
    <citation type="journal article" date="2020" name="ISME J.">
        <title>Uncovering the hidden diversity of litter-decomposition mechanisms in mushroom-forming fungi.</title>
        <authorList>
            <person name="Floudas D."/>
            <person name="Bentzer J."/>
            <person name="Ahren D."/>
            <person name="Johansson T."/>
            <person name="Persson P."/>
            <person name="Tunlid A."/>
        </authorList>
    </citation>
    <scope>NUCLEOTIDE SEQUENCE [LARGE SCALE GENOMIC DNA]</scope>
    <source>
        <strain evidence="2 3">CBS 291.85</strain>
    </source>
</reference>
<dbReference type="Proteomes" id="UP000559256">
    <property type="component" value="Unassembled WGS sequence"/>
</dbReference>
<accession>A0A8H5GGM9</accession>
<protein>
    <submittedName>
        <fullName evidence="2">Uncharacterized protein</fullName>
    </submittedName>
</protein>
<evidence type="ECO:0000313" key="2">
    <source>
        <dbReference type="EMBL" id="KAF5364450.1"/>
    </source>
</evidence>
<dbReference type="EMBL" id="JAACJM010000033">
    <property type="protein sequence ID" value="KAF5364450.1"/>
    <property type="molecule type" value="Genomic_DNA"/>
</dbReference>
<keyword evidence="3" id="KW-1185">Reference proteome</keyword>
<dbReference type="AlphaFoldDB" id="A0A8H5GGM9"/>
<feature type="compositionally biased region" description="Basic residues" evidence="1">
    <location>
        <begin position="24"/>
        <end position="36"/>
    </location>
</feature>
<dbReference type="PANTHER" id="PTHR47072:SF4">
    <property type="entry name" value="MYB_SANT-LIKE DOMAIN-CONTAINING PROTEIN"/>
    <property type="match status" value="1"/>
</dbReference>
<evidence type="ECO:0000313" key="3">
    <source>
        <dbReference type="Proteomes" id="UP000559256"/>
    </source>
</evidence>
<proteinExistence type="predicted"/>
<name>A0A8H5GGM9_9AGAR</name>
<feature type="region of interest" description="Disordered" evidence="1">
    <location>
        <begin position="191"/>
        <end position="245"/>
    </location>
</feature>
<gene>
    <name evidence="2" type="ORF">D9758_010656</name>
</gene>
<dbReference type="PANTHER" id="PTHR47072">
    <property type="match status" value="1"/>
</dbReference>